<sequence>MTPSVTAVPADTRPTRATRMDWLSGVRVARIGTSRSSDTAARVLEQFGATVSTVPGGADPLALHGADIVLVDRVAGPTALPGLGEAPAAEYLAHVGRHNRAVWVTATAYGLTGSRADAVGSDLTLLAAGGVLGHSRISGDHAPTLPAGSIALTLLGDVLALAALHGLHNLRSTGEPVHVDVSAQAAVIATGLSLEMAHALMDCPDEGGSARYGAPTGFFDCRDGAVYVVVLEQHQWRGLEACLGEGLAGITTVEAARTAADRVNAAMAAWASTRSAEECERILQEAGVPCTAVNDAATLLARSAEAGRPLDLRPDAGPGMPALLTASGAATGPVTPVPLSDLRVLDAGHVLAVPLASAWLGAMGARVTKLEDPERLDVYRRRGPFAGGVPGPDRSAYFNAINYNKESTDLTFTDGVSDLDPTAHDVIVQNLSPRRARAVGVDAASVLARPGRRLVVSSSGFGAHGAWADYRAYGHNIHAFAGLVAATRDAEGAMADVGTPWCDPLTSVALVTWVTAWSLSTDPDATAVDLSMAETMVSHLSGLIGVDAELEYTQPPEGADLCLRVRDGGGLLAVSLRDEAERARLAEFLGVAVPSPARRGGLVDVRPRRADTDAEIERRLRDLGLAVSLVHTAPELARDDFVRSTGLYASVESAALGRYEVVGLPWRFVDRPRAVLRAAPEREGRP</sequence>
<evidence type="ECO:0000256" key="1">
    <source>
        <dbReference type="ARBA" id="ARBA00008383"/>
    </source>
</evidence>
<dbReference type="InterPro" id="IPR023606">
    <property type="entry name" value="CoA-Trfase_III_dom_1_sf"/>
</dbReference>
<dbReference type="PANTHER" id="PTHR48228">
    <property type="entry name" value="SUCCINYL-COA--D-CITRAMALATE COA-TRANSFERASE"/>
    <property type="match status" value="1"/>
</dbReference>
<accession>A0ABN2MZ81</accession>
<keyword evidence="4" id="KW-1185">Reference proteome</keyword>
<reference evidence="3 4" key="1">
    <citation type="journal article" date="2019" name="Int. J. Syst. Evol. Microbiol.">
        <title>The Global Catalogue of Microorganisms (GCM) 10K type strain sequencing project: providing services to taxonomists for standard genome sequencing and annotation.</title>
        <authorList>
            <consortium name="The Broad Institute Genomics Platform"/>
            <consortium name="The Broad Institute Genome Sequencing Center for Infectious Disease"/>
            <person name="Wu L."/>
            <person name="Ma J."/>
        </authorList>
    </citation>
    <scope>NUCLEOTIDE SEQUENCE [LARGE SCALE GENOMIC DNA]</scope>
    <source>
        <strain evidence="3 4">JCM 16009</strain>
    </source>
</reference>
<dbReference type="SUPFAM" id="SSF89796">
    <property type="entry name" value="CoA-transferase family III (CaiB/BaiF)"/>
    <property type="match status" value="2"/>
</dbReference>
<evidence type="ECO:0008006" key="5">
    <source>
        <dbReference type="Google" id="ProtNLM"/>
    </source>
</evidence>
<dbReference type="Gene3D" id="3.30.1540.10">
    <property type="entry name" value="formyl-coa transferase, domain 3"/>
    <property type="match status" value="2"/>
</dbReference>
<dbReference type="InterPro" id="IPR003673">
    <property type="entry name" value="CoA-Trfase_fam_III"/>
</dbReference>
<dbReference type="EMBL" id="BAAAQK010000005">
    <property type="protein sequence ID" value="GAA1845449.1"/>
    <property type="molecule type" value="Genomic_DNA"/>
</dbReference>
<dbReference type="PANTHER" id="PTHR48228:SF6">
    <property type="entry name" value="L-CARNITINE COA-TRANSFERASE"/>
    <property type="match status" value="1"/>
</dbReference>
<dbReference type="RefSeq" id="WP_344415946.1">
    <property type="nucleotide sequence ID" value="NZ_BAAAQK010000005.1"/>
</dbReference>
<dbReference type="InterPro" id="IPR044855">
    <property type="entry name" value="CoA-Trfase_III_dom3_sf"/>
</dbReference>
<dbReference type="InterPro" id="IPR050509">
    <property type="entry name" value="CoA-transferase_III"/>
</dbReference>
<protein>
    <recommendedName>
        <fullName evidence="5">Crotonobetainyl-CoA:carnitine CoA-transferase CaiB-like acyl-CoA transferase</fullName>
    </recommendedName>
</protein>
<name>A0ABN2MZ81_9PSEU</name>
<gene>
    <name evidence="3" type="ORF">GCM10009836_26230</name>
</gene>
<dbReference type="Pfam" id="PF02515">
    <property type="entry name" value="CoA_transf_3"/>
    <property type="match status" value="2"/>
</dbReference>
<dbReference type="Proteomes" id="UP001500449">
    <property type="component" value="Unassembled WGS sequence"/>
</dbReference>
<keyword evidence="2" id="KW-0808">Transferase</keyword>
<comment type="similarity">
    <text evidence="1">Belongs to the CoA-transferase III family.</text>
</comment>
<comment type="caution">
    <text evidence="3">The sequence shown here is derived from an EMBL/GenBank/DDBJ whole genome shotgun (WGS) entry which is preliminary data.</text>
</comment>
<proteinExistence type="inferred from homology"/>
<evidence type="ECO:0000313" key="4">
    <source>
        <dbReference type="Proteomes" id="UP001500449"/>
    </source>
</evidence>
<dbReference type="Gene3D" id="3.40.50.10540">
    <property type="entry name" value="Crotonobetainyl-coa:carnitine coa-transferase, domain 1"/>
    <property type="match status" value="3"/>
</dbReference>
<evidence type="ECO:0000256" key="2">
    <source>
        <dbReference type="ARBA" id="ARBA00022679"/>
    </source>
</evidence>
<organism evidence="3 4">
    <name type="scientific">Pseudonocardia ailaonensis</name>
    <dbReference type="NCBI Taxonomy" id="367279"/>
    <lineage>
        <taxon>Bacteria</taxon>
        <taxon>Bacillati</taxon>
        <taxon>Actinomycetota</taxon>
        <taxon>Actinomycetes</taxon>
        <taxon>Pseudonocardiales</taxon>
        <taxon>Pseudonocardiaceae</taxon>
        <taxon>Pseudonocardia</taxon>
    </lineage>
</organism>
<evidence type="ECO:0000313" key="3">
    <source>
        <dbReference type="EMBL" id="GAA1845449.1"/>
    </source>
</evidence>